<dbReference type="Proteomes" id="UP000887576">
    <property type="component" value="Unplaced"/>
</dbReference>
<reference evidence="2" key="1">
    <citation type="submission" date="2022-11" db="UniProtKB">
        <authorList>
            <consortium name="WormBaseParasite"/>
        </authorList>
    </citation>
    <scope>IDENTIFICATION</scope>
</reference>
<protein>
    <submittedName>
        <fullName evidence="2">Uncharacterized protein</fullName>
    </submittedName>
</protein>
<evidence type="ECO:0000313" key="2">
    <source>
        <dbReference type="WBParaSite" id="JU765_v2.g1164.t1"/>
    </source>
</evidence>
<sequence>MIRLVLFILVAGLVENVSSCFGGFGGGDNADGSISDYAVTSSPNFELSYSPLVDWTYPVPTSTAPAAGQAPLNTGNTLDQATKNAQQTVRSILIEALVANNVQLTSAVQYDVSNIVATEINAKMLNQTLASGDGIVESGKNLKDYDYSTEACFTLSYYPPFTWTTPLNAADPSIVYTWAKTLEEATFKANTTLFLHFRDIVSTLYPWFDGFNSRPKFDLTEVVGTVLNVVNNTALAKPGYGFMEYGFVTKLCKGPAKCDMPNIKTQTIRVFDAFYNKKQWDEIGFAIEKSLTQKGLKFTGPIVVSF</sequence>
<organism evidence="1 2">
    <name type="scientific">Panagrolaimus sp. JU765</name>
    <dbReference type="NCBI Taxonomy" id="591449"/>
    <lineage>
        <taxon>Eukaryota</taxon>
        <taxon>Metazoa</taxon>
        <taxon>Ecdysozoa</taxon>
        <taxon>Nematoda</taxon>
        <taxon>Chromadorea</taxon>
        <taxon>Rhabditida</taxon>
        <taxon>Tylenchina</taxon>
        <taxon>Panagrolaimomorpha</taxon>
        <taxon>Panagrolaimoidea</taxon>
        <taxon>Panagrolaimidae</taxon>
        <taxon>Panagrolaimus</taxon>
    </lineage>
</organism>
<dbReference type="WBParaSite" id="JU765_v2.g1164.t1">
    <property type="protein sequence ID" value="JU765_v2.g1164.t1"/>
    <property type="gene ID" value="JU765_v2.g1164"/>
</dbReference>
<evidence type="ECO:0000313" key="1">
    <source>
        <dbReference type="Proteomes" id="UP000887576"/>
    </source>
</evidence>
<proteinExistence type="predicted"/>
<accession>A0AC34Q0F1</accession>
<name>A0AC34Q0F1_9BILA</name>